<proteinExistence type="inferred from homology"/>
<protein>
    <submittedName>
        <fullName evidence="2">Crotonase/enoyl-CoA hydratase family protein</fullName>
    </submittedName>
</protein>
<dbReference type="Proteomes" id="UP001623232">
    <property type="component" value="Chromosome"/>
</dbReference>
<dbReference type="Gene3D" id="3.90.226.10">
    <property type="entry name" value="2-enoyl-CoA Hydratase, Chain A, domain 1"/>
    <property type="match status" value="1"/>
</dbReference>
<accession>A0ABZ2XZU1</accession>
<evidence type="ECO:0000313" key="3">
    <source>
        <dbReference type="Proteomes" id="UP001623232"/>
    </source>
</evidence>
<sequence length="267" mass="28387">MTVSSETQGGITTITIQRPEVRNCVNPATARLLYDAFLAFEADPDAQVAIFTGTGGYFCAGFDLKEAGSGDADDWIDSLDIPETWNDPINVPRPGPMGPSRLMLSKPVIGAIEGFAVAGGMELAAWCDMRVMAEDAVTGVFCRRWGVPLLDGGTVRLPQILGQGRANDIILTGRPVTGVESHQIGFSDRLCAPGQALSVAMDLARDLTRFPQDCMRADHLSARQPPAQLAAALRREWVSATAFVSEGRSGAARFAAGKGRSGSFSDI</sequence>
<dbReference type="PANTHER" id="PTHR43802">
    <property type="entry name" value="ENOYL-COA HYDRATASE"/>
    <property type="match status" value="1"/>
</dbReference>
<dbReference type="CDD" id="cd06558">
    <property type="entry name" value="crotonase-like"/>
    <property type="match status" value="1"/>
</dbReference>
<evidence type="ECO:0000313" key="2">
    <source>
        <dbReference type="EMBL" id="WZK90344.1"/>
    </source>
</evidence>
<gene>
    <name evidence="2" type="ORF">QEZ52_07315</name>
</gene>
<comment type="similarity">
    <text evidence="1">Belongs to the enoyl-CoA hydratase/isomerase family.</text>
</comment>
<dbReference type="Gene3D" id="1.10.287.2460">
    <property type="match status" value="1"/>
</dbReference>
<dbReference type="Pfam" id="PF00378">
    <property type="entry name" value="ECH_1"/>
    <property type="match status" value="1"/>
</dbReference>
<dbReference type="EMBL" id="CP123584">
    <property type="protein sequence ID" value="WZK90344.1"/>
    <property type="molecule type" value="Genomic_DNA"/>
</dbReference>
<dbReference type="PANTHER" id="PTHR43802:SF1">
    <property type="entry name" value="IP11341P-RELATED"/>
    <property type="match status" value="1"/>
</dbReference>
<keyword evidence="3" id="KW-1185">Reference proteome</keyword>
<dbReference type="SUPFAM" id="SSF52096">
    <property type="entry name" value="ClpP/crotonase"/>
    <property type="match status" value="1"/>
</dbReference>
<name>A0ABZ2XZU1_9RHOB</name>
<dbReference type="InterPro" id="IPR001753">
    <property type="entry name" value="Enoyl-CoA_hydra/iso"/>
</dbReference>
<dbReference type="NCBIfam" id="NF006108">
    <property type="entry name" value="PRK08259.1"/>
    <property type="match status" value="1"/>
</dbReference>
<organism evidence="2 3">
    <name type="scientific">Aliisedimentitalea scapharcae</name>
    <dbReference type="NCBI Taxonomy" id="1524259"/>
    <lineage>
        <taxon>Bacteria</taxon>
        <taxon>Pseudomonadati</taxon>
        <taxon>Pseudomonadota</taxon>
        <taxon>Alphaproteobacteria</taxon>
        <taxon>Rhodobacterales</taxon>
        <taxon>Roseobacteraceae</taxon>
        <taxon>Aliisedimentitalea</taxon>
    </lineage>
</organism>
<evidence type="ECO:0000256" key="1">
    <source>
        <dbReference type="ARBA" id="ARBA00005254"/>
    </source>
</evidence>
<dbReference type="InterPro" id="IPR029045">
    <property type="entry name" value="ClpP/crotonase-like_dom_sf"/>
</dbReference>
<reference evidence="2 3" key="1">
    <citation type="submission" date="2023-04" db="EMBL/GenBank/DDBJ databases">
        <title>Complete genome sequence of Alisedimentitalea scapharcae.</title>
        <authorList>
            <person name="Rong J.-C."/>
            <person name="Yi M.-L."/>
            <person name="Zhao Q."/>
        </authorList>
    </citation>
    <scope>NUCLEOTIDE SEQUENCE [LARGE SCALE GENOMIC DNA]</scope>
    <source>
        <strain evidence="2 3">KCTC 42119</strain>
    </source>
</reference>
<dbReference type="RefSeq" id="WP_406649004.1">
    <property type="nucleotide sequence ID" value="NZ_CP123584.1"/>
</dbReference>